<keyword evidence="12" id="KW-1185">Reference proteome</keyword>
<dbReference type="SUPFAM" id="SSF140996">
    <property type="entry name" value="Hermes dimerisation domain"/>
    <property type="match status" value="1"/>
</dbReference>
<dbReference type="Pfam" id="PF05699">
    <property type="entry name" value="Dimer_Tnp_hAT"/>
    <property type="match status" value="1"/>
</dbReference>
<evidence type="ECO:0000256" key="8">
    <source>
        <dbReference type="ARBA" id="ARBA00023242"/>
    </source>
</evidence>
<keyword evidence="8" id="KW-0539">Nucleus</keyword>
<gene>
    <name evidence="11" type="ORF">MEUPH1_LOCUS15055</name>
</gene>
<evidence type="ECO:0000256" key="7">
    <source>
        <dbReference type="ARBA" id="ARBA00023163"/>
    </source>
</evidence>
<feature type="domain" description="BED-type" evidence="10">
    <location>
        <begin position="4"/>
        <end position="55"/>
    </location>
</feature>
<sequence length="618" mass="69940">MAPRKRSDIWNHFTELEDNKAKCGYCSNKYSVAGGSFGNLRRHLKTVHPAVIISKAVVTSDESHVDDPADDGPPVETLIVPGTSGVKPSQPTQKQSSIMHFMQNKKPMAVSRSKQIDEQVTKMIVKGYYAFSIVDDKEFRKFVKMLNPGYELPCRQTVSKNLVPRLYNSTLENLKKKVETARAVSLTTDGWTCINNRSYIAVTAHFIDGDGTLCSVCLGCEYFDQRHTSDNLAAFLKKIATEWKLNNKVVAIVTDNASNITKAVGQLHYRHIGCFAHSINLVVQHSLENISVIVSKVKKIVEFFKRSSNALVKLNSTQSQMGLPTLKLKQDCVTRWNSTFDMLKRIVSIKDAVISTLAVLQTEIAVLTPAEWDIVEKAIDVLQIFNEVTIEVSSEKTVSVSKVIVLVSSMFQTIETYVHDISLPYEVNQMAISLKNQLRKRFSDSEENEIMAQASILDPRFKKYGFMSDNKFKNAFSLLRSRLGNIRLPSNQIDNAEQTPSISTPSPSPPVSLLWKVYEEKVEQFKATQTSTASGIIELDRYMQEPLIDRHEDPLKWWHERKHIYPHLHTFVIKRLCVTATSVPCERIFSEAGQIITLKRNRLDTKKASQLIFLHNNL</sequence>
<dbReference type="Pfam" id="PF02892">
    <property type="entry name" value="zf-BED"/>
    <property type="match status" value="1"/>
</dbReference>
<keyword evidence="7" id="KW-0804">Transcription</keyword>
<keyword evidence="6" id="KW-0238">DNA-binding</keyword>
<dbReference type="PANTHER" id="PTHR46481:SF10">
    <property type="entry name" value="ZINC FINGER BED DOMAIN-CONTAINING PROTEIN 39"/>
    <property type="match status" value="1"/>
</dbReference>
<dbReference type="GO" id="GO:0005634">
    <property type="term" value="C:nucleus"/>
    <property type="evidence" value="ECO:0007669"/>
    <property type="project" value="UniProtKB-SubCell"/>
</dbReference>
<evidence type="ECO:0000256" key="9">
    <source>
        <dbReference type="PROSITE-ProRule" id="PRU00027"/>
    </source>
</evidence>
<evidence type="ECO:0000313" key="11">
    <source>
        <dbReference type="EMBL" id="CAI6359667.1"/>
    </source>
</evidence>
<dbReference type="SUPFAM" id="SSF57667">
    <property type="entry name" value="beta-beta-alpha zinc fingers"/>
    <property type="match status" value="1"/>
</dbReference>
<dbReference type="InterPro" id="IPR008906">
    <property type="entry name" value="HATC_C_dom"/>
</dbReference>
<evidence type="ECO:0000256" key="2">
    <source>
        <dbReference type="ARBA" id="ARBA00022723"/>
    </source>
</evidence>
<dbReference type="InterPro" id="IPR012337">
    <property type="entry name" value="RNaseH-like_sf"/>
</dbReference>
<organism evidence="11 12">
    <name type="scientific">Macrosiphum euphorbiae</name>
    <name type="common">potato aphid</name>
    <dbReference type="NCBI Taxonomy" id="13131"/>
    <lineage>
        <taxon>Eukaryota</taxon>
        <taxon>Metazoa</taxon>
        <taxon>Ecdysozoa</taxon>
        <taxon>Arthropoda</taxon>
        <taxon>Hexapoda</taxon>
        <taxon>Insecta</taxon>
        <taxon>Pterygota</taxon>
        <taxon>Neoptera</taxon>
        <taxon>Paraneoptera</taxon>
        <taxon>Hemiptera</taxon>
        <taxon>Sternorrhyncha</taxon>
        <taxon>Aphidomorpha</taxon>
        <taxon>Aphidoidea</taxon>
        <taxon>Aphididae</taxon>
        <taxon>Macrosiphini</taxon>
        <taxon>Macrosiphum</taxon>
    </lineage>
</organism>
<dbReference type="GO" id="GO:0046983">
    <property type="term" value="F:protein dimerization activity"/>
    <property type="evidence" value="ECO:0007669"/>
    <property type="project" value="InterPro"/>
</dbReference>
<accession>A0AAV0WVY5</accession>
<protein>
    <recommendedName>
        <fullName evidence="10">BED-type domain-containing protein</fullName>
    </recommendedName>
</protein>
<dbReference type="GO" id="GO:0009791">
    <property type="term" value="P:post-embryonic development"/>
    <property type="evidence" value="ECO:0007669"/>
    <property type="project" value="UniProtKB-ARBA"/>
</dbReference>
<dbReference type="InterPro" id="IPR003656">
    <property type="entry name" value="Znf_BED"/>
</dbReference>
<keyword evidence="2" id="KW-0479">Metal-binding</keyword>
<evidence type="ECO:0000256" key="4">
    <source>
        <dbReference type="ARBA" id="ARBA00022833"/>
    </source>
</evidence>
<comment type="caution">
    <text evidence="11">The sequence shown here is derived from an EMBL/GenBank/DDBJ whole genome shotgun (WGS) entry which is preliminary data.</text>
</comment>
<evidence type="ECO:0000256" key="1">
    <source>
        <dbReference type="ARBA" id="ARBA00004123"/>
    </source>
</evidence>
<dbReference type="EMBL" id="CARXXK010000002">
    <property type="protein sequence ID" value="CAI6359667.1"/>
    <property type="molecule type" value="Genomic_DNA"/>
</dbReference>
<keyword evidence="3 9" id="KW-0863">Zinc-finger</keyword>
<dbReference type="SMART" id="SM00614">
    <property type="entry name" value="ZnF_BED"/>
    <property type="match status" value="1"/>
</dbReference>
<dbReference type="GO" id="GO:0003677">
    <property type="term" value="F:DNA binding"/>
    <property type="evidence" value="ECO:0007669"/>
    <property type="project" value="UniProtKB-KW"/>
</dbReference>
<dbReference type="PROSITE" id="PS50808">
    <property type="entry name" value="ZF_BED"/>
    <property type="match status" value="1"/>
</dbReference>
<name>A0AAV0WVY5_9HEMI</name>
<dbReference type="InterPro" id="IPR052035">
    <property type="entry name" value="ZnF_BED_domain_contain"/>
</dbReference>
<evidence type="ECO:0000259" key="10">
    <source>
        <dbReference type="PROSITE" id="PS50808"/>
    </source>
</evidence>
<evidence type="ECO:0000256" key="5">
    <source>
        <dbReference type="ARBA" id="ARBA00023015"/>
    </source>
</evidence>
<dbReference type="PANTHER" id="PTHR46481">
    <property type="entry name" value="ZINC FINGER BED DOMAIN-CONTAINING PROTEIN 4"/>
    <property type="match status" value="1"/>
</dbReference>
<dbReference type="GO" id="GO:0008270">
    <property type="term" value="F:zinc ion binding"/>
    <property type="evidence" value="ECO:0007669"/>
    <property type="project" value="UniProtKB-KW"/>
</dbReference>
<reference evidence="11 12" key="1">
    <citation type="submission" date="2023-01" db="EMBL/GenBank/DDBJ databases">
        <authorList>
            <person name="Whitehead M."/>
        </authorList>
    </citation>
    <scope>NUCLEOTIDE SEQUENCE [LARGE SCALE GENOMIC DNA]</scope>
</reference>
<dbReference type="Proteomes" id="UP001160148">
    <property type="component" value="Unassembled WGS sequence"/>
</dbReference>
<dbReference type="SUPFAM" id="SSF53098">
    <property type="entry name" value="Ribonuclease H-like"/>
    <property type="match status" value="1"/>
</dbReference>
<comment type="subcellular location">
    <subcellularLocation>
        <location evidence="1">Nucleus</location>
    </subcellularLocation>
</comment>
<keyword evidence="4" id="KW-0862">Zinc</keyword>
<proteinExistence type="predicted"/>
<evidence type="ECO:0000313" key="12">
    <source>
        <dbReference type="Proteomes" id="UP001160148"/>
    </source>
</evidence>
<evidence type="ECO:0000256" key="3">
    <source>
        <dbReference type="ARBA" id="ARBA00022771"/>
    </source>
</evidence>
<dbReference type="InterPro" id="IPR036236">
    <property type="entry name" value="Znf_C2H2_sf"/>
</dbReference>
<dbReference type="AlphaFoldDB" id="A0AAV0WVY5"/>
<keyword evidence="5" id="KW-0805">Transcription regulation</keyword>
<evidence type="ECO:0000256" key="6">
    <source>
        <dbReference type="ARBA" id="ARBA00023125"/>
    </source>
</evidence>